<sequence length="211" mass="23088">MRKLLKEISVIPGVTGSCIFDKSEGPLCEELHPSLSADLSETVGTYLVRLFQMGGMIGLDTRSVYFRFDKYTVLGMPLDTGAVLLTICESQANCSLVATTAAMLVADMRDELNAPVYPPEEEVLEEVEAVAIEEDDGDDAELEPLFKEMEQALAAAIGPVAGVVMQDYIQRWKESGPAVPARISELAKMLVEEIGDEHLAREFTSHIHTIL</sequence>
<dbReference type="Proteomes" id="UP001063350">
    <property type="component" value="Chromosome"/>
</dbReference>
<keyword evidence="3" id="KW-1185">Reference proteome</keyword>
<dbReference type="AlphaFoldDB" id="A0A915TZ52"/>
<dbReference type="PROSITE" id="PS51257">
    <property type="entry name" value="PROKAR_LIPOPROTEIN"/>
    <property type="match status" value="1"/>
</dbReference>
<evidence type="ECO:0000259" key="1">
    <source>
        <dbReference type="Pfam" id="PF26309"/>
    </source>
</evidence>
<protein>
    <recommendedName>
        <fullName evidence="1">DUF8082 domain-containing protein</fullName>
    </recommendedName>
</protein>
<evidence type="ECO:0000313" key="3">
    <source>
        <dbReference type="Proteomes" id="UP001063350"/>
    </source>
</evidence>
<organism evidence="2 3">
    <name type="scientific">Desulfolithobacter dissulfuricans</name>
    <dbReference type="NCBI Taxonomy" id="2795293"/>
    <lineage>
        <taxon>Bacteria</taxon>
        <taxon>Pseudomonadati</taxon>
        <taxon>Thermodesulfobacteriota</taxon>
        <taxon>Desulfobulbia</taxon>
        <taxon>Desulfobulbales</taxon>
        <taxon>Desulfobulbaceae</taxon>
        <taxon>Desulfolithobacter</taxon>
    </lineage>
</organism>
<reference evidence="2" key="1">
    <citation type="submission" date="2020-12" db="EMBL/GenBank/DDBJ databases">
        <title>Desulfobium dissulfuricans gen. nov., sp. nov., a novel mesophilic, sulfate-reducing bacterium isolated from a deep-sea hydrothermal vent.</title>
        <authorList>
            <person name="Hashimoto Y."/>
            <person name="Tame A."/>
            <person name="Sawayama S."/>
            <person name="Miyazaki J."/>
            <person name="Takai K."/>
            <person name="Nakagawa S."/>
        </authorList>
    </citation>
    <scope>NUCLEOTIDE SEQUENCE</scope>
    <source>
        <strain evidence="2">GF1</strain>
    </source>
</reference>
<dbReference type="EMBL" id="AP024233">
    <property type="protein sequence ID" value="BCO08463.1"/>
    <property type="molecule type" value="Genomic_DNA"/>
</dbReference>
<accession>A0A915TZ52</accession>
<dbReference type="RefSeq" id="WP_267928370.1">
    <property type="nucleotide sequence ID" value="NZ_AP024233.1"/>
</dbReference>
<name>A0A915TZ52_9BACT</name>
<feature type="domain" description="DUF8082" evidence="1">
    <location>
        <begin position="145"/>
        <end position="210"/>
    </location>
</feature>
<evidence type="ECO:0000313" key="2">
    <source>
        <dbReference type="EMBL" id="BCO08463.1"/>
    </source>
</evidence>
<proteinExistence type="predicted"/>
<dbReference type="InterPro" id="IPR058395">
    <property type="entry name" value="DUF8082"/>
</dbReference>
<dbReference type="KEGG" id="ddu:GF1_08390"/>
<gene>
    <name evidence="2" type="ORF">GF1_08390</name>
</gene>
<dbReference type="Pfam" id="PF26309">
    <property type="entry name" value="DUF8082"/>
    <property type="match status" value="1"/>
</dbReference>